<name>A0A2H3HGM4_GIBZA</name>
<dbReference type="CDD" id="cd11058">
    <property type="entry name" value="CYP60B-like"/>
    <property type="match status" value="1"/>
</dbReference>
<comment type="cofactor">
    <cofactor evidence="1 8">
        <name>heme</name>
        <dbReference type="ChEBI" id="CHEBI:30413"/>
    </cofactor>
</comment>
<evidence type="ECO:0000313" key="11">
    <source>
        <dbReference type="Proteomes" id="UP000746612"/>
    </source>
</evidence>
<dbReference type="InterPro" id="IPR002401">
    <property type="entry name" value="Cyt_P450_E_grp-I"/>
</dbReference>
<comment type="caution">
    <text evidence="10">The sequence shown here is derived from an EMBL/GenBank/DDBJ whole genome shotgun (WGS) entry which is preliminary data.</text>
</comment>
<evidence type="ECO:0000313" key="10">
    <source>
        <dbReference type="EMBL" id="CAG1994331.1"/>
    </source>
</evidence>
<dbReference type="Proteomes" id="UP000746612">
    <property type="component" value="Unassembled WGS sequence"/>
</dbReference>
<dbReference type="GO" id="GO:0009403">
    <property type="term" value="P:toxin biosynthetic process"/>
    <property type="evidence" value="ECO:0007669"/>
    <property type="project" value="UniProtKB-ARBA"/>
</dbReference>
<dbReference type="PANTHER" id="PTHR24305">
    <property type="entry name" value="CYTOCHROME P450"/>
    <property type="match status" value="1"/>
</dbReference>
<organism evidence="10 11">
    <name type="scientific">Gibberella zeae</name>
    <name type="common">Wheat head blight fungus</name>
    <name type="synonym">Fusarium graminearum</name>
    <dbReference type="NCBI Taxonomy" id="5518"/>
    <lineage>
        <taxon>Eukaryota</taxon>
        <taxon>Fungi</taxon>
        <taxon>Dikarya</taxon>
        <taxon>Ascomycota</taxon>
        <taxon>Pezizomycotina</taxon>
        <taxon>Sordariomycetes</taxon>
        <taxon>Hypocreomycetidae</taxon>
        <taxon>Hypocreales</taxon>
        <taxon>Nectriaceae</taxon>
        <taxon>Fusarium</taxon>
    </lineage>
</organism>
<dbReference type="GO" id="GO:0020037">
    <property type="term" value="F:heme binding"/>
    <property type="evidence" value="ECO:0007669"/>
    <property type="project" value="InterPro"/>
</dbReference>
<dbReference type="AlphaFoldDB" id="A0A2H3HGM4"/>
<keyword evidence="6 8" id="KW-0408">Iron</keyword>
<dbReference type="InterPro" id="IPR050121">
    <property type="entry name" value="Cytochrome_P450_monoxygenase"/>
</dbReference>
<evidence type="ECO:0000256" key="3">
    <source>
        <dbReference type="ARBA" id="ARBA00022617"/>
    </source>
</evidence>
<dbReference type="PANTHER" id="PTHR24305:SF230">
    <property type="entry name" value="P450, PUTATIVE (EUROFUNG)-RELATED"/>
    <property type="match status" value="1"/>
</dbReference>
<dbReference type="InterPro" id="IPR001128">
    <property type="entry name" value="Cyt_P450"/>
</dbReference>
<evidence type="ECO:0000256" key="9">
    <source>
        <dbReference type="RuleBase" id="RU000461"/>
    </source>
</evidence>
<gene>
    <name evidence="10" type="ORF">MDCFG202_LOCUS388686</name>
</gene>
<comment type="similarity">
    <text evidence="2 9">Belongs to the cytochrome P450 family.</text>
</comment>
<evidence type="ECO:0000256" key="6">
    <source>
        <dbReference type="ARBA" id="ARBA00023004"/>
    </source>
</evidence>
<protein>
    <submittedName>
        <fullName evidence="10">Uncharacterized protein</fullName>
    </submittedName>
</protein>
<accession>A0A2H3HGM4</accession>
<keyword evidence="7 9" id="KW-0503">Monooxygenase</keyword>
<dbReference type="EMBL" id="CAJPIJ010000155">
    <property type="protein sequence ID" value="CAG1994331.1"/>
    <property type="molecule type" value="Genomic_DNA"/>
</dbReference>
<evidence type="ECO:0000256" key="4">
    <source>
        <dbReference type="ARBA" id="ARBA00022723"/>
    </source>
</evidence>
<keyword evidence="3 8" id="KW-0349">Heme</keyword>
<sequence>MSVLSILLDGEVIHPMVLLSLAAVTMLVGYVLFWVIYNLFFHPLSKFPGPRLWAISTIPYIRNFTAGECHFTILEMHKKYGPIVRVGPNDLSLNHPDGMKALRGHRKSGTGENSKEPVAASFNADNVIGANRENHQRYRRTLAHGFSQHSMMAQQPIIRVYVDKLMKGLHAASDNGTKPVDIATWYNFTTFDVIGDLAFGEPFGCLDTGKLHPWITLIFAGMKDLAFITTMARTPWLNNLWNLVTPKKSTSEWASHVEMAREKVRKRLASGMDRPDFIDAMLKRTGAAGNEMTFEELASNAQILMIAGSETTATVLTATTYFLASNPETLKKVVNEVRSGFSSENDINMDSVKKLTYMLACLNEGMRVFPPVINGSVRTIRPEGDDIIGHYIPGGATVDVWQWAVHNNPDHFAHADQYIPERWLDNNDPRFANDAKQALNPFSIGPRDCVGKNLAYAEMRMILARVLWNFDVSLHPDTPGWEKRTKSYFLWERGAMNVMLTPRKTE</sequence>
<dbReference type="SUPFAM" id="SSF48264">
    <property type="entry name" value="Cytochrome P450"/>
    <property type="match status" value="1"/>
</dbReference>
<dbReference type="Gene3D" id="1.10.630.10">
    <property type="entry name" value="Cytochrome P450"/>
    <property type="match status" value="1"/>
</dbReference>
<dbReference type="InterPro" id="IPR036396">
    <property type="entry name" value="Cyt_P450_sf"/>
</dbReference>
<evidence type="ECO:0000256" key="5">
    <source>
        <dbReference type="ARBA" id="ARBA00023002"/>
    </source>
</evidence>
<dbReference type="GO" id="GO:0004497">
    <property type="term" value="F:monooxygenase activity"/>
    <property type="evidence" value="ECO:0007669"/>
    <property type="project" value="UniProtKB-KW"/>
</dbReference>
<keyword evidence="5 9" id="KW-0560">Oxidoreductase</keyword>
<dbReference type="Pfam" id="PF00067">
    <property type="entry name" value="p450"/>
    <property type="match status" value="1"/>
</dbReference>
<dbReference type="PRINTS" id="PR00385">
    <property type="entry name" value="P450"/>
</dbReference>
<reference evidence="10" key="1">
    <citation type="submission" date="2021-03" db="EMBL/GenBank/DDBJ databases">
        <authorList>
            <person name="Alouane T."/>
            <person name="Langin T."/>
            <person name="Bonhomme L."/>
        </authorList>
    </citation>
    <scope>NUCLEOTIDE SEQUENCE</scope>
    <source>
        <strain evidence="10">MDC_Fg202</strain>
    </source>
</reference>
<evidence type="ECO:0000256" key="1">
    <source>
        <dbReference type="ARBA" id="ARBA00001971"/>
    </source>
</evidence>
<feature type="binding site" description="axial binding residue" evidence="8">
    <location>
        <position position="449"/>
    </location>
    <ligand>
        <name>heme</name>
        <dbReference type="ChEBI" id="CHEBI:30413"/>
    </ligand>
    <ligandPart>
        <name>Fe</name>
        <dbReference type="ChEBI" id="CHEBI:18248"/>
    </ligandPart>
</feature>
<dbReference type="FunFam" id="1.10.630.10:FF:000047">
    <property type="entry name" value="Cytochrome P450 monooxygenase"/>
    <property type="match status" value="1"/>
</dbReference>
<evidence type="ECO:0000256" key="8">
    <source>
        <dbReference type="PIRSR" id="PIRSR602401-1"/>
    </source>
</evidence>
<proteinExistence type="inferred from homology"/>
<evidence type="ECO:0000256" key="7">
    <source>
        <dbReference type="ARBA" id="ARBA00023033"/>
    </source>
</evidence>
<dbReference type="PROSITE" id="PS00086">
    <property type="entry name" value="CYTOCHROME_P450"/>
    <property type="match status" value="1"/>
</dbReference>
<dbReference type="InterPro" id="IPR017972">
    <property type="entry name" value="Cyt_P450_CS"/>
</dbReference>
<evidence type="ECO:0000256" key="2">
    <source>
        <dbReference type="ARBA" id="ARBA00010617"/>
    </source>
</evidence>
<dbReference type="GO" id="GO:0016705">
    <property type="term" value="F:oxidoreductase activity, acting on paired donors, with incorporation or reduction of molecular oxygen"/>
    <property type="evidence" value="ECO:0007669"/>
    <property type="project" value="InterPro"/>
</dbReference>
<keyword evidence="4 8" id="KW-0479">Metal-binding</keyword>
<dbReference type="PRINTS" id="PR00463">
    <property type="entry name" value="EP450I"/>
</dbReference>
<dbReference type="GO" id="GO:0005506">
    <property type="term" value="F:iron ion binding"/>
    <property type="evidence" value="ECO:0007669"/>
    <property type="project" value="InterPro"/>
</dbReference>